<sequence>MESKATWWRQAAAWVLVVAVFRCECRVLGVTAGIITVPFLPCSRVCEVRFPDGVCRVSISCLLALNNKRHNNNQRAKIIVVPCWGQCMVETDSSKCVLDYACLYKVYPRFDNFTKIR</sequence>
<organism evidence="1 2">
    <name type="scientific">Homarus americanus</name>
    <name type="common">American lobster</name>
    <dbReference type="NCBI Taxonomy" id="6706"/>
    <lineage>
        <taxon>Eukaryota</taxon>
        <taxon>Metazoa</taxon>
        <taxon>Ecdysozoa</taxon>
        <taxon>Arthropoda</taxon>
        <taxon>Crustacea</taxon>
        <taxon>Multicrustacea</taxon>
        <taxon>Malacostraca</taxon>
        <taxon>Eumalacostraca</taxon>
        <taxon>Eucarida</taxon>
        <taxon>Decapoda</taxon>
        <taxon>Pleocyemata</taxon>
        <taxon>Astacidea</taxon>
        <taxon>Nephropoidea</taxon>
        <taxon>Nephropidae</taxon>
        <taxon>Homarus</taxon>
    </lineage>
</organism>
<proteinExistence type="predicted"/>
<gene>
    <name evidence="1" type="ORF">Hamer_G012274</name>
</gene>
<reference evidence="1" key="1">
    <citation type="journal article" date="2021" name="Sci. Adv.">
        <title>The American lobster genome reveals insights on longevity, neural, and immune adaptations.</title>
        <authorList>
            <person name="Polinski J.M."/>
            <person name="Zimin A.V."/>
            <person name="Clark K.F."/>
            <person name="Kohn A.B."/>
            <person name="Sadowski N."/>
            <person name="Timp W."/>
            <person name="Ptitsyn A."/>
            <person name="Khanna P."/>
            <person name="Romanova D.Y."/>
            <person name="Williams P."/>
            <person name="Greenwood S.J."/>
            <person name="Moroz L.L."/>
            <person name="Walt D.R."/>
            <person name="Bodnar A.G."/>
        </authorList>
    </citation>
    <scope>NUCLEOTIDE SEQUENCE</scope>
    <source>
        <strain evidence="1">GMGI-L3</strain>
    </source>
</reference>
<evidence type="ECO:0000313" key="1">
    <source>
        <dbReference type="EMBL" id="KAG7170050.1"/>
    </source>
</evidence>
<dbReference type="AlphaFoldDB" id="A0A8J5KFM0"/>
<protein>
    <submittedName>
        <fullName evidence="1">Uncharacterized protein</fullName>
    </submittedName>
</protein>
<dbReference type="EMBL" id="JAHLQT010014894">
    <property type="protein sequence ID" value="KAG7170050.1"/>
    <property type="molecule type" value="Genomic_DNA"/>
</dbReference>
<comment type="caution">
    <text evidence="1">The sequence shown here is derived from an EMBL/GenBank/DDBJ whole genome shotgun (WGS) entry which is preliminary data.</text>
</comment>
<dbReference type="Proteomes" id="UP000747542">
    <property type="component" value="Unassembled WGS sequence"/>
</dbReference>
<keyword evidence="2" id="KW-1185">Reference proteome</keyword>
<evidence type="ECO:0000313" key="2">
    <source>
        <dbReference type="Proteomes" id="UP000747542"/>
    </source>
</evidence>
<accession>A0A8J5KFM0</accession>
<name>A0A8J5KFM0_HOMAM</name>